<dbReference type="PANTHER" id="PTHR46279">
    <property type="entry name" value="RING/U-BOX SUPERFAMILY PROTEIN"/>
    <property type="match status" value="1"/>
</dbReference>
<comment type="caution">
    <text evidence="17">The sequence shown here is derived from an EMBL/GenBank/DDBJ whole genome shotgun (WGS) entry which is preliminary data.</text>
</comment>
<comment type="subcellular location">
    <subcellularLocation>
        <location evidence="2">Membrane</location>
        <topology evidence="2">Single-pass membrane protein</topology>
    </subcellularLocation>
</comment>
<keyword evidence="9 15" id="KW-0863">Zinc-finger</keyword>
<evidence type="ECO:0000256" key="7">
    <source>
        <dbReference type="ARBA" id="ARBA00022723"/>
    </source>
</evidence>
<evidence type="ECO:0000259" key="16">
    <source>
        <dbReference type="PROSITE" id="PS50089"/>
    </source>
</evidence>
<dbReference type="InterPro" id="IPR013083">
    <property type="entry name" value="Znf_RING/FYVE/PHD"/>
</dbReference>
<keyword evidence="13" id="KW-0472">Membrane</keyword>
<dbReference type="InterPro" id="IPR025287">
    <property type="entry name" value="WAK_GUB"/>
</dbReference>
<keyword evidence="8" id="KW-0732">Signal</keyword>
<dbReference type="EC" id="2.3.2.27" evidence="4"/>
<evidence type="ECO:0000256" key="12">
    <source>
        <dbReference type="ARBA" id="ARBA00022989"/>
    </source>
</evidence>
<dbReference type="Gene3D" id="3.30.40.10">
    <property type="entry name" value="Zinc/RING finger domain, C3HC4 (zinc finger)"/>
    <property type="match status" value="1"/>
</dbReference>
<comment type="similarity">
    <text evidence="14">Belongs to the RING-type zinc finger family. ATL subfamily.</text>
</comment>
<dbReference type="Pfam" id="PF13947">
    <property type="entry name" value="GUB_WAK_bind"/>
    <property type="match status" value="1"/>
</dbReference>
<evidence type="ECO:0000256" key="11">
    <source>
        <dbReference type="ARBA" id="ARBA00022833"/>
    </source>
</evidence>
<dbReference type="PROSITE" id="PS50089">
    <property type="entry name" value="ZF_RING_2"/>
    <property type="match status" value="1"/>
</dbReference>
<dbReference type="GO" id="GO:0030247">
    <property type="term" value="F:polysaccharide binding"/>
    <property type="evidence" value="ECO:0007669"/>
    <property type="project" value="InterPro"/>
</dbReference>
<dbReference type="EMBL" id="VEPZ02001025">
    <property type="protein sequence ID" value="KAE8700987.1"/>
    <property type="molecule type" value="Genomic_DNA"/>
</dbReference>
<dbReference type="SUPFAM" id="SSF57850">
    <property type="entry name" value="RING/U-box"/>
    <property type="match status" value="1"/>
</dbReference>
<dbReference type="Pfam" id="PF13639">
    <property type="entry name" value="zf-RING_2"/>
    <property type="match status" value="1"/>
</dbReference>
<evidence type="ECO:0000313" key="18">
    <source>
        <dbReference type="Proteomes" id="UP000436088"/>
    </source>
</evidence>
<dbReference type="AlphaFoldDB" id="A0A6A3ABD6"/>
<protein>
    <recommendedName>
        <fullName evidence="4">RING-type E3 ubiquitin transferase</fullName>
        <ecNumber evidence="4">2.3.2.27</ecNumber>
    </recommendedName>
</protein>
<dbReference type="InterPro" id="IPR001841">
    <property type="entry name" value="Znf_RING"/>
</dbReference>
<evidence type="ECO:0000313" key="17">
    <source>
        <dbReference type="EMBL" id="KAE8700987.1"/>
    </source>
</evidence>
<dbReference type="PANTHER" id="PTHR46279:SF2">
    <property type="entry name" value="RING-H2 FINGER PROTEIN ATL21A-RELATED"/>
    <property type="match status" value="1"/>
</dbReference>
<dbReference type="Proteomes" id="UP000436088">
    <property type="component" value="Unassembled WGS sequence"/>
</dbReference>
<dbReference type="InterPro" id="IPR046948">
    <property type="entry name" value="ATL20-22-like"/>
</dbReference>
<evidence type="ECO:0000256" key="1">
    <source>
        <dbReference type="ARBA" id="ARBA00000900"/>
    </source>
</evidence>
<evidence type="ECO:0000256" key="9">
    <source>
        <dbReference type="ARBA" id="ARBA00022771"/>
    </source>
</evidence>
<keyword evidence="6" id="KW-0812">Transmembrane</keyword>
<evidence type="ECO:0000256" key="3">
    <source>
        <dbReference type="ARBA" id="ARBA00004906"/>
    </source>
</evidence>
<sequence length="362" mass="40397">MPLMMSTRKLPLIETREPFILSTAAAEPCSIARCGKNKVPIRFPFRQQGKQPENCGYRGFDLRCGSQDTIYLDLPYSGEFYVRDINHLDQQISLYDPGDCLPKRLLGLNLPGSPFVPVFIQNYTFLNCPTQVTTSRFNAIDCLTNSTNSVLATSSARLANRIASSSCRIITVLSIPVPWQAKDDEEFTAALDADIQLTWNAPRCGDCKEQGGEKVRVSKFSGSSLCITLPAISEAIGIAVFAYCQDRCNRARRNPYPMQVDDSTAEVLPQPVIVVTGLDESTIESYEKIVLAECQRIPGPNHSTCPICLSEYLSKDTIRCIPECRHCFHAECIDEWLWMNSMCPMSRKSPLEEDASSRNDPV</sequence>
<keyword evidence="12" id="KW-1133">Transmembrane helix</keyword>
<proteinExistence type="inferred from homology"/>
<dbReference type="GO" id="GO:0061630">
    <property type="term" value="F:ubiquitin protein ligase activity"/>
    <property type="evidence" value="ECO:0007669"/>
    <property type="project" value="UniProtKB-EC"/>
</dbReference>
<evidence type="ECO:0000256" key="8">
    <source>
        <dbReference type="ARBA" id="ARBA00022729"/>
    </source>
</evidence>
<evidence type="ECO:0000256" key="13">
    <source>
        <dbReference type="ARBA" id="ARBA00023136"/>
    </source>
</evidence>
<dbReference type="GO" id="GO:0008270">
    <property type="term" value="F:zinc ion binding"/>
    <property type="evidence" value="ECO:0007669"/>
    <property type="project" value="UniProtKB-KW"/>
</dbReference>
<keyword evidence="7" id="KW-0479">Metal-binding</keyword>
<keyword evidence="18" id="KW-1185">Reference proteome</keyword>
<evidence type="ECO:0000256" key="4">
    <source>
        <dbReference type="ARBA" id="ARBA00012483"/>
    </source>
</evidence>
<dbReference type="SMART" id="SM00184">
    <property type="entry name" value="RING"/>
    <property type="match status" value="1"/>
</dbReference>
<gene>
    <name evidence="17" type="ORF">F3Y22_tig00110549pilonHSYRG00062</name>
</gene>
<evidence type="ECO:0000256" key="5">
    <source>
        <dbReference type="ARBA" id="ARBA00022679"/>
    </source>
</evidence>
<dbReference type="GO" id="GO:0016020">
    <property type="term" value="C:membrane"/>
    <property type="evidence" value="ECO:0007669"/>
    <property type="project" value="UniProtKB-SubCell"/>
</dbReference>
<reference evidence="17" key="1">
    <citation type="submission" date="2019-09" db="EMBL/GenBank/DDBJ databases">
        <title>Draft genome information of white flower Hibiscus syriacus.</title>
        <authorList>
            <person name="Kim Y.-M."/>
        </authorList>
    </citation>
    <scope>NUCLEOTIDE SEQUENCE [LARGE SCALE GENOMIC DNA]</scope>
    <source>
        <strain evidence="17">YM2019G1</strain>
    </source>
</reference>
<evidence type="ECO:0000256" key="14">
    <source>
        <dbReference type="ARBA" id="ARBA00024209"/>
    </source>
</evidence>
<organism evidence="17 18">
    <name type="scientific">Hibiscus syriacus</name>
    <name type="common">Rose of Sharon</name>
    <dbReference type="NCBI Taxonomy" id="106335"/>
    <lineage>
        <taxon>Eukaryota</taxon>
        <taxon>Viridiplantae</taxon>
        <taxon>Streptophyta</taxon>
        <taxon>Embryophyta</taxon>
        <taxon>Tracheophyta</taxon>
        <taxon>Spermatophyta</taxon>
        <taxon>Magnoliopsida</taxon>
        <taxon>eudicotyledons</taxon>
        <taxon>Gunneridae</taxon>
        <taxon>Pentapetalae</taxon>
        <taxon>rosids</taxon>
        <taxon>malvids</taxon>
        <taxon>Malvales</taxon>
        <taxon>Malvaceae</taxon>
        <taxon>Malvoideae</taxon>
        <taxon>Hibiscus</taxon>
    </lineage>
</organism>
<keyword evidence="10" id="KW-0833">Ubl conjugation pathway</keyword>
<accession>A0A6A3ABD6</accession>
<evidence type="ECO:0000256" key="2">
    <source>
        <dbReference type="ARBA" id="ARBA00004167"/>
    </source>
</evidence>
<evidence type="ECO:0000256" key="15">
    <source>
        <dbReference type="PROSITE-ProRule" id="PRU00175"/>
    </source>
</evidence>
<feature type="domain" description="RING-type" evidence="16">
    <location>
        <begin position="305"/>
        <end position="347"/>
    </location>
</feature>
<evidence type="ECO:0000256" key="10">
    <source>
        <dbReference type="ARBA" id="ARBA00022786"/>
    </source>
</evidence>
<keyword evidence="5" id="KW-0808">Transferase</keyword>
<comment type="pathway">
    <text evidence="3">Protein modification; protein ubiquitination.</text>
</comment>
<name>A0A6A3ABD6_HIBSY</name>
<comment type="catalytic activity">
    <reaction evidence="1">
        <text>S-ubiquitinyl-[E2 ubiquitin-conjugating enzyme]-L-cysteine + [acceptor protein]-L-lysine = [E2 ubiquitin-conjugating enzyme]-L-cysteine + N(6)-ubiquitinyl-[acceptor protein]-L-lysine.</text>
        <dbReference type="EC" id="2.3.2.27"/>
    </reaction>
</comment>
<keyword evidence="11" id="KW-0862">Zinc</keyword>
<evidence type="ECO:0000256" key="6">
    <source>
        <dbReference type="ARBA" id="ARBA00022692"/>
    </source>
</evidence>